<reference evidence="7 8" key="1">
    <citation type="submission" date="2021-04" db="EMBL/GenBank/DDBJ databases">
        <title>Magnetospirillum sulfuroxidans sp. nov., a facultative chemolithoautotrophic sulfur-oxidizing alphaproteobacterium isolated from freshwater sediment and proposals for Paramagetospirillum gen. nov., and Magnetospirillaceae fam. nov.</title>
        <authorList>
            <person name="Koziaeva V."/>
            <person name="Geelhoed J.S."/>
            <person name="Sorokin D.Y."/>
            <person name="Grouzdev D.S."/>
        </authorList>
    </citation>
    <scope>NUCLEOTIDE SEQUENCE [LARGE SCALE GENOMIC DNA]</scope>
    <source>
        <strain evidence="7 8">J10</strain>
    </source>
</reference>
<dbReference type="InterPro" id="IPR004089">
    <property type="entry name" value="MCPsignal_dom"/>
</dbReference>
<evidence type="ECO:0000256" key="4">
    <source>
        <dbReference type="SAM" id="Phobius"/>
    </source>
</evidence>
<dbReference type="Pfam" id="PF00015">
    <property type="entry name" value="MCPsignal"/>
    <property type="match status" value="1"/>
</dbReference>
<keyword evidence="4" id="KW-0472">Membrane</keyword>
<evidence type="ECO:0000259" key="5">
    <source>
        <dbReference type="PROSITE" id="PS50111"/>
    </source>
</evidence>
<dbReference type="Gene3D" id="6.10.340.10">
    <property type="match status" value="1"/>
</dbReference>
<dbReference type="EMBL" id="JAGTUF010000001">
    <property type="protein sequence ID" value="MBR9970681.1"/>
    <property type="molecule type" value="Genomic_DNA"/>
</dbReference>
<dbReference type="Pfam" id="PF00672">
    <property type="entry name" value="HAMP"/>
    <property type="match status" value="1"/>
</dbReference>
<evidence type="ECO:0000256" key="3">
    <source>
        <dbReference type="PROSITE-ProRule" id="PRU00284"/>
    </source>
</evidence>
<gene>
    <name evidence="7" type="ORF">KEC16_03010</name>
</gene>
<evidence type="ECO:0000256" key="1">
    <source>
        <dbReference type="ARBA" id="ARBA00023224"/>
    </source>
</evidence>
<evidence type="ECO:0000259" key="6">
    <source>
        <dbReference type="PROSITE" id="PS50885"/>
    </source>
</evidence>
<feature type="domain" description="HAMP" evidence="6">
    <location>
        <begin position="193"/>
        <end position="246"/>
    </location>
</feature>
<comment type="similarity">
    <text evidence="2">Belongs to the methyl-accepting chemotaxis (MCP) protein family.</text>
</comment>
<evidence type="ECO:0000256" key="2">
    <source>
        <dbReference type="ARBA" id="ARBA00029447"/>
    </source>
</evidence>
<sequence length="542" mass="56159">MALAAVSLLSIASLQTLGRQLHAVAADGSSALLAARMNTNVQAMNAIQAMAAADPTPDALADAAKRLNAELALFQQRMSKTKELTSETKSLQLIAEMEAGKISFEQAATKVLSIARSSSDGGDALRAQAKIATAEAAALRETVRAFFKLQEDVLSARTESSNALITTRTMVVIVTSLAALVIGVALSVAIARSSIAKPLAASVAGVHALARGELDVTIGGAERRDELGDVAKALITLRDHLRRDRALEAAAIREQENKIAHANHLHELAITFEKRSKSSLHEVVAASSAMEETSSGLLRDAENTCTRAISGSAAAAQAAANVETVAAAAEELAASIGEISRQVTLSADASVNAVQAADSATVSVRSLTQSASQISAIVEMISAIASQTNLLALNATIEAARAGDAGKGFAVVANEVKSLATQTGHATEDITRQIATVQSQTRDVERALDQVIVAIRRMESIASGISAAMEEQNAATQEIARNVEQAAQGTNAVSDVMGGIQQAATHSGNGATQVRQSATHLASTAETLKHAIETFLSSIDRT</sequence>
<name>A0ABS5I8U3_9PROT</name>
<dbReference type="SUPFAM" id="SSF58104">
    <property type="entry name" value="Methyl-accepting chemotaxis protein (MCP) signaling domain"/>
    <property type="match status" value="1"/>
</dbReference>
<comment type="caution">
    <text evidence="7">The sequence shown here is derived from an EMBL/GenBank/DDBJ whole genome shotgun (WGS) entry which is preliminary data.</text>
</comment>
<dbReference type="PANTHER" id="PTHR32089:SF112">
    <property type="entry name" value="LYSOZYME-LIKE PROTEIN-RELATED"/>
    <property type="match status" value="1"/>
</dbReference>
<dbReference type="Gene3D" id="1.10.287.950">
    <property type="entry name" value="Methyl-accepting chemotaxis protein"/>
    <property type="match status" value="1"/>
</dbReference>
<evidence type="ECO:0000313" key="7">
    <source>
        <dbReference type="EMBL" id="MBR9970681.1"/>
    </source>
</evidence>
<feature type="domain" description="Methyl-accepting transducer" evidence="5">
    <location>
        <begin position="286"/>
        <end position="522"/>
    </location>
</feature>
<keyword evidence="4" id="KW-0812">Transmembrane</keyword>
<dbReference type="PROSITE" id="PS50885">
    <property type="entry name" value="HAMP"/>
    <property type="match status" value="1"/>
</dbReference>
<dbReference type="RefSeq" id="WP_211546152.1">
    <property type="nucleotide sequence ID" value="NZ_JAGTUF010000001.1"/>
</dbReference>
<proteinExistence type="inferred from homology"/>
<dbReference type="InterPro" id="IPR003660">
    <property type="entry name" value="HAMP_dom"/>
</dbReference>
<dbReference type="PROSITE" id="PS50111">
    <property type="entry name" value="CHEMOTAXIS_TRANSDUC_2"/>
    <property type="match status" value="1"/>
</dbReference>
<keyword evidence="4" id="KW-1133">Transmembrane helix</keyword>
<dbReference type="Proteomes" id="UP000680714">
    <property type="component" value="Unassembled WGS sequence"/>
</dbReference>
<organism evidence="7 8">
    <name type="scientific">Magnetospirillum sulfuroxidans</name>
    <dbReference type="NCBI Taxonomy" id="611300"/>
    <lineage>
        <taxon>Bacteria</taxon>
        <taxon>Pseudomonadati</taxon>
        <taxon>Pseudomonadota</taxon>
        <taxon>Alphaproteobacteria</taxon>
        <taxon>Rhodospirillales</taxon>
        <taxon>Rhodospirillaceae</taxon>
        <taxon>Magnetospirillum</taxon>
    </lineage>
</organism>
<feature type="transmembrane region" description="Helical" evidence="4">
    <location>
        <begin position="170"/>
        <end position="191"/>
    </location>
</feature>
<keyword evidence="8" id="KW-1185">Reference proteome</keyword>
<accession>A0ABS5I8U3</accession>
<protein>
    <submittedName>
        <fullName evidence="7">HAMP domain-containing protein</fullName>
    </submittedName>
</protein>
<dbReference type="SMART" id="SM00283">
    <property type="entry name" value="MA"/>
    <property type="match status" value="1"/>
</dbReference>
<evidence type="ECO:0000313" key="8">
    <source>
        <dbReference type="Proteomes" id="UP000680714"/>
    </source>
</evidence>
<keyword evidence="1 3" id="KW-0807">Transducer</keyword>
<dbReference type="PANTHER" id="PTHR32089">
    <property type="entry name" value="METHYL-ACCEPTING CHEMOTAXIS PROTEIN MCPB"/>
    <property type="match status" value="1"/>
</dbReference>